<keyword evidence="11" id="KW-1185">Reference proteome</keyword>
<keyword evidence="3 8" id="KW-0813">Transport</keyword>
<comment type="similarity">
    <text evidence="2">Belongs to the binding-protein-dependent transport system permease family. CysTW subfamily.</text>
</comment>
<name>A0A7J9SK10_9EURY</name>
<feature type="transmembrane region" description="Helical" evidence="8">
    <location>
        <begin position="271"/>
        <end position="292"/>
    </location>
</feature>
<keyword evidence="4" id="KW-1003">Cell membrane</keyword>
<accession>A0A7J9SK10</accession>
<feature type="transmembrane region" description="Helical" evidence="8">
    <location>
        <begin position="172"/>
        <end position="192"/>
    </location>
</feature>
<dbReference type="PROSITE" id="PS50928">
    <property type="entry name" value="ABC_TM1"/>
    <property type="match status" value="1"/>
</dbReference>
<comment type="caution">
    <text evidence="10">The sequence shown here is derived from an EMBL/GenBank/DDBJ whole genome shotgun (WGS) entry which is preliminary data.</text>
</comment>
<evidence type="ECO:0000259" key="9">
    <source>
        <dbReference type="PROSITE" id="PS50928"/>
    </source>
</evidence>
<dbReference type="AlphaFoldDB" id="A0A7J9SK10"/>
<dbReference type="CDD" id="cd06261">
    <property type="entry name" value="TM_PBP2"/>
    <property type="match status" value="1"/>
</dbReference>
<evidence type="ECO:0000256" key="6">
    <source>
        <dbReference type="ARBA" id="ARBA00022989"/>
    </source>
</evidence>
<feature type="transmembrane region" description="Helical" evidence="8">
    <location>
        <begin position="75"/>
        <end position="96"/>
    </location>
</feature>
<dbReference type="SUPFAM" id="SSF161098">
    <property type="entry name" value="MetI-like"/>
    <property type="match status" value="1"/>
</dbReference>
<keyword evidence="6 8" id="KW-1133">Transmembrane helix</keyword>
<protein>
    <submittedName>
        <fullName evidence="10">ABC transporter permease</fullName>
    </submittedName>
</protein>
<dbReference type="Proteomes" id="UP000546257">
    <property type="component" value="Unassembled WGS sequence"/>
</dbReference>
<feature type="domain" description="ABC transmembrane type-1" evidence="9">
    <location>
        <begin position="71"/>
        <end position="290"/>
    </location>
</feature>
<evidence type="ECO:0000313" key="10">
    <source>
        <dbReference type="EMBL" id="MBB6647284.1"/>
    </source>
</evidence>
<dbReference type="RefSeq" id="WP_185193665.1">
    <property type="nucleotide sequence ID" value="NZ_JACKXD010000005.1"/>
</dbReference>
<keyword evidence="7 8" id="KW-0472">Membrane</keyword>
<evidence type="ECO:0000256" key="3">
    <source>
        <dbReference type="ARBA" id="ARBA00022448"/>
    </source>
</evidence>
<feature type="transmembrane region" description="Helical" evidence="8">
    <location>
        <begin position="108"/>
        <end position="130"/>
    </location>
</feature>
<evidence type="ECO:0000256" key="7">
    <source>
        <dbReference type="ARBA" id="ARBA00023136"/>
    </source>
</evidence>
<evidence type="ECO:0000256" key="8">
    <source>
        <dbReference type="RuleBase" id="RU363032"/>
    </source>
</evidence>
<keyword evidence="5 8" id="KW-0812">Transmembrane</keyword>
<dbReference type="InterPro" id="IPR000515">
    <property type="entry name" value="MetI-like"/>
</dbReference>
<dbReference type="Gene3D" id="1.10.3720.10">
    <property type="entry name" value="MetI-like"/>
    <property type="match status" value="1"/>
</dbReference>
<dbReference type="PANTHER" id="PTHR42929:SF1">
    <property type="entry name" value="INNER MEMBRANE ABC TRANSPORTER PERMEASE PROTEIN YDCU-RELATED"/>
    <property type="match status" value="1"/>
</dbReference>
<evidence type="ECO:0000256" key="5">
    <source>
        <dbReference type="ARBA" id="ARBA00022692"/>
    </source>
</evidence>
<dbReference type="Pfam" id="PF00528">
    <property type="entry name" value="BPD_transp_1"/>
    <property type="match status" value="1"/>
</dbReference>
<reference evidence="10 11" key="1">
    <citation type="submission" date="2020-08" db="EMBL/GenBank/DDBJ databases">
        <authorList>
            <person name="Seo M.-J."/>
        </authorList>
    </citation>
    <scope>NUCLEOTIDE SEQUENCE [LARGE SCALE GENOMIC DNA]</scope>
    <source>
        <strain evidence="10 11">MBLA0160</strain>
    </source>
</reference>
<feature type="transmembrane region" description="Helical" evidence="8">
    <location>
        <begin position="213"/>
        <end position="235"/>
    </location>
</feature>
<dbReference type="PANTHER" id="PTHR42929">
    <property type="entry name" value="INNER MEMBRANE ABC TRANSPORTER PERMEASE PROTEIN YDCU-RELATED-RELATED"/>
    <property type="match status" value="1"/>
</dbReference>
<organism evidence="10 11">
    <name type="scientific">Halobellus ruber</name>
    <dbReference type="NCBI Taxonomy" id="2761102"/>
    <lineage>
        <taxon>Archaea</taxon>
        <taxon>Methanobacteriati</taxon>
        <taxon>Methanobacteriota</taxon>
        <taxon>Stenosarchaea group</taxon>
        <taxon>Halobacteria</taxon>
        <taxon>Halobacteriales</taxon>
        <taxon>Haloferacaceae</taxon>
        <taxon>Halobellus</taxon>
    </lineage>
</organism>
<evidence type="ECO:0000256" key="1">
    <source>
        <dbReference type="ARBA" id="ARBA00004651"/>
    </source>
</evidence>
<evidence type="ECO:0000256" key="2">
    <source>
        <dbReference type="ARBA" id="ARBA00007069"/>
    </source>
</evidence>
<comment type="subcellular location">
    <subcellularLocation>
        <location evidence="1 8">Cell membrane</location>
        <topology evidence="1 8">Multi-pass membrane protein</topology>
    </subcellularLocation>
</comment>
<sequence>MSGPTDRIPVLPGDDDRRRTLVDAALGALPTALAVALGAVPIALLIVESVSPPVTPSNYAAVADSVYPAVMLRSLGIGAVITAVCLAIAYPVTYWLAHVCPARYRLPLLISLTLPLWLNYVVLNYTWVWILAADGIVNTALTGSGLVGQPLELLRTPSGIGVGPIELPGPSLGIGFVHIYLPYVLLTMYVSMERLDYRQVEAARDLGAGGVRVFLDIVVPETYAGAVAGTLIVYARIAGAFATPQILGSPSEQMIAQTITTQFYDVLDYPFAAALSVVFLVVVVVGFGVGALSTDVRAELKRW</sequence>
<dbReference type="GO" id="GO:0055085">
    <property type="term" value="P:transmembrane transport"/>
    <property type="evidence" value="ECO:0007669"/>
    <property type="project" value="InterPro"/>
</dbReference>
<feature type="transmembrane region" description="Helical" evidence="8">
    <location>
        <begin position="21"/>
        <end position="47"/>
    </location>
</feature>
<dbReference type="EMBL" id="JACKXD010000005">
    <property type="protein sequence ID" value="MBB6647284.1"/>
    <property type="molecule type" value="Genomic_DNA"/>
</dbReference>
<dbReference type="GO" id="GO:0005886">
    <property type="term" value="C:plasma membrane"/>
    <property type="evidence" value="ECO:0007669"/>
    <property type="project" value="UniProtKB-SubCell"/>
</dbReference>
<evidence type="ECO:0000256" key="4">
    <source>
        <dbReference type="ARBA" id="ARBA00022475"/>
    </source>
</evidence>
<dbReference type="InterPro" id="IPR035906">
    <property type="entry name" value="MetI-like_sf"/>
</dbReference>
<evidence type="ECO:0000313" key="11">
    <source>
        <dbReference type="Proteomes" id="UP000546257"/>
    </source>
</evidence>
<gene>
    <name evidence="10" type="ORF">H5V44_13500</name>
</gene>
<proteinExistence type="inferred from homology"/>